<comment type="similarity">
    <text evidence="7">Belongs to the binding-protein-dependent transport system permease family.</text>
</comment>
<evidence type="ECO:0000256" key="5">
    <source>
        <dbReference type="ARBA" id="ARBA00022989"/>
    </source>
</evidence>
<evidence type="ECO:0000256" key="4">
    <source>
        <dbReference type="ARBA" id="ARBA00022692"/>
    </source>
</evidence>
<dbReference type="InterPro" id="IPR035906">
    <property type="entry name" value="MetI-like_sf"/>
</dbReference>
<feature type="transmembrane region" description="Helical" evidence="7">
    <location>
        <begin position="73"/>
        <end position="93"/>
    </location>
</feature>
<keyword evidence="4 7" id="KW-0812">Transmembrane</keyword>
<proteinExistence type="inferred from homology"/>
<dbReference type="Proteomes" id="UP000252182">
    <property type="component" value="Chromosome"/>
</dbReference>
<evidence type="ECO:0000313" key="9">
    <source>
        <dbReference type="EMBL" id="AXF85316.1"/>
    </source>
</evidence>
<sequence>MKNSKFQTLMITIFGWAIALIVFFPIFWMFLTSFKTEEMAISSPPLLFFSPTLDGYHEIMSRVNYMHHMGNSILIAFGATLLSILISVPAAYSMALYPTRRTQDILLWMMSTKMMPSVSVLLPIYVVFQKFSWLDNAAAMIVVYTLMNLPITVWLIYSYFKDLPTEVLEAGRLDGMTLAQEIRYLILPMSLPGLASTALLSIILCWNEAFWSLNLTTTNAAPLTQLIATFSSPEGLFWAKLSAASVLSVAPIMVLGWFSQKQLVRGLTFGAVK</sequence>
<dbReference type="PANTHER" id="PTHR32243">
    <property type="entry name" value="MALTOSE TRANSPORT SYSTEM PERMEASE-RELATED"/>
    <property type="match status" value="1"/>
</dbReference>
<evidence type="ECO:0000256" key="7">
    <source>
        <dbReference type="RuleBase" id="RU363032"/>
    </source>
</evidence>
<dbReference type="KEGG" id="hyf:DTO96_101046"/>
<dbReference type="Gene3D" id="1.10.3720.10">
    <property type="entry name" value="MetI-like"/>
    <property type="match status" value="1"/>
</dbReference>
<dbReference type="PANTHER" id="PTHR32243:SF18">
    <property type="entry name" value="INNER MEMBRANE ABC TRANSPORTER PERMEASE PROTEIN YCJP"/>
    <property type="match status" value="1"/>
</dbReference>
<feature type="domain" description="ABC transmembrane type-1" evidence="8">
    <location>
        <begin position="69"/>
        <end position="259"/>
    </location>
</feature>
<dbReference type="GO" id="GO:0055085">
    <property type="term" value="P:transmembrane transport"/>
    <property type="evidence" value="ECO:0007669"/>
    <property type="project" value="InterPro"/>
</dbReference>
<dbReference type="SUPFAM" id="SSF161098">
    <property type="entry name" value="MetI-like"/>
    <property type="match status" value="1"/>
</dbReference>
<evidence type="ECO:0000256" key="2">
    <source>
        <dbReference type="ARBA" id="ARBA00022448"/>
    </source>
</evidence>
<feature type="transmembrane region" description="Helical" evidence="7">
    <location>
        <begin position="138"/>
        <end position="160"/>
    </location>
</feature>
<dbReference type="GO" id="GO:0005886">
    <property type="term" value="C:plasma membrane"/>
    <property type="evidence" value="ECO:0007669"/>
    <property type="project" value="UniProtKB-SubCell"/>
</dbReference>
<dbReference type="InterPro" id="IPR050901">
    <property type="entry name" value="BP-dep_ABC_trans_perm"/>
</dbReference>
<feature type="transmembrane region" description="Helical" evidence="7">
    <location>
        <begin position="9"/>
        <end position="31"/>
    </location>
</feature>
<keyword evidence="5 7" id="KW-1133">Transmembrane helix</keyword>
<protein>
    <submittedName>
        <fullName evidence="9">Trehalose transport system permease protein SugB</fullName>
    </submittedName>
</protein>
<feature type="transmembrane region" description="Helical" evidence="7">
    <location>
        <begin position="105"/>
        <end position="126"/>
    </location>
</feature>
<dbReference type="AlphaFoldDB" id="A0A345DAC8"/>
<dbReference type="EMBL" id="CP031124">
    <property type="protein sequence ID" value="AXF85316.1"/>
    <property type="molecule type" value="Genomic_DNA"/>
</dbReference>
<evidence type="ECO:0000256" key="3">
    <source>
        <dbReference type="ARBA" id="ARBA00022475"/>
    </source>
</evidence>
<dbReference type="PROSITE" id="PS50928">
    <property type="entry name" value="ABC_TM1"/>
    <property type="match status" value="1"/>
</dbReference>
<dbReference type="Pfam" id="PF00528">
    <property type="entry name" value="BPD_transp_1"/>
    <property type="match status" value="1"/>
</dbReference>
<keyword evidence="6 7" id="KW-0472">Membrane</keyword>
<keyword evidence="10" id="KW-1185">Reference proteome</keyword>
<accession>A0A345DAC8</accession>
<evidence type="ECO:0000313" key="10">
    <source>
        <dbReference type="Proteomes" id="UP000252182"/>
    </source>
</evidence>
<dbReference type="RefSeq" id="WP_114562526.1">
    <property type="nucleotide sequence ID" value="NZ_CP031124.1"/>
</dbReference>
<dbReference type="CDD" id="cd06261">
    <property type="entry name" value="TM_PBP2"/>
    <property type="match status" value="1"/>
</dbReference>
<feature type="transmembrane region" description="Helical" evidence="7">
    <location>
        <begin position="181"/>
        <end position="204"/>
    </location>
</feature>
<evidence type="ECO:0000259" key="8">
    <source>
        <dbReference type="PROSITE" id="PS50928"/>
    </source>
</evidence>
<dbReference type="InterPro" id="IPR000515">
    <property type="entry name" value="MetI-like"/>
</dbReference>
<comment type="subcellular location">
    <subcellularLocation>
        <location evidence="1 7">Cell membrane</location>
        <topology evidence="1 7">Multi-pass membrane protein</topology>
    </subcellularLocation>
</comment>
<feature type="transmembrane region" description="Helical" evidence="7">
    <location>
        <begin position="237"/>
        <end position="258"/>
    </location>
</feature>
<evidence type="ECO:0000256" key="1">
    <source>
        <dbReference type="ARBA" id="ARBA00004651"/>
    </source>
</evidence>
<keyword evidence="3" id="KW-1003">Cell membrane</keyword>
<keyword evidence="2 7" id="KW-0813">Transport</keyword>
<reference evidence="10" key="1">
    <citation type="submission" date="2018-07" db="EMBL/GenBank/DDBJ databases">
        <authorList>
            <person name="Kim H."/>
        </authorList>
    </citation>
    <scope>NUCLEOTIDE SEQUENCE [LARGE SCALE GENOMIC DNA]</scope>
    <source>
        <strain evidence="10">F02</strain>
    </source>
</reference>
<gene>
    <name evidence="9" type="primary">sugB_2</name>
    <name evidence="9" type="ORF">DTO96_101046</name>
</gene>
<dbReference type="OrthoDB" id="8111552at2"/>
<organism evidence="9 10">
    <name type="scientific">Ephemeroptericola cinctiostellae</name>
    <dbReference type="NCBI Taxonomy" id="2268024"/>
    <lineage>
        <taxon>Bacteria</taxon>
        <taxon>Pseudomonadati</taxon>
        <taxon>Pseudomonadota</taxon>
        <taxon>Betaproteobacteria</taxon>
        <taxon>Burkholderiales</taxon>
        <taxon>Burkholderiaceae</taxon>
        <taxon>Ephemeroptericola</taxon>
    </lineage>
</organism>
<name>A0A345DAC8_9BURK</name>
<evidence type="ECO:0000256" key="6">
    <source>
        <dbReference type="ARBA" id="ARBA00023136"/>
    </source>
</evidence>